<evidence type="ECO:0000256" key="2">
    <source>
        <dbReference type="SAM" id="Phobius"/>
    </source>
</evidence>
<dbReference type="GO" id="GO:0070403">
    <property type="term" value="F:NAD+ binding"/>
    <property type="evidence" value="ECO:0007669"/>
    <property type="project" value="InterPro"/>
</dbReference>
<dbReference type="KEGG" id="nfn:NFRAN_0117"/>
<reference evidence="4 5" key="1">
    <citation type="submission" date="2019-02" db="EMBL/GenBank/DDBJ databases">
        <authorList>
            <person name="Lehtovirta-Morley E L."/>
        </authorList>
    </citation>
    <scope>NUCLEOTIDE SEQUENCE [LARGE SCALE GENOMIC DNA]</scope>
    <source>
        <strain evidence="4">NFRAN1</strain>
    </source>
</reference>
<gene>
    <name evidence="4" type="ORF">NFRAN_0117</name>
</gene>
<dbReference type="PANTHER" id="PTHR21363">
    <property type="entry name" value="PREPHENATE DEHYDROGENASE"/>
    <property type="match status" value="1"/>
</dbReference>
<dbReference type="InterPro" id="IPR036291">
    <property type="entry name" value="NAD(P)-bd_dom_sf"/>
</dbReference>
<evidence type="ECO:0000313" key="4">
    <source>
        <dbReference type="EMBL" id="VFJ12438.1"/>
    </source>
</evidence>
<feature type="domain" description="Prephenate/arogenate dehydrogenase" evidence="3">
    <location>
        <begin position="5"/>
        <end position="322"/>
    </location>
</feature>
<keyword evidence="1" id="KW-0560">Oxidoreductase</keyword>
<dbReference type="PANTHER" id="PTHR21363:SF0">
    <property type="entry name" value="PREPHENATE DEHYDROGENASE [NADP(+)]"/>
    <property type="match status" value="1"/>
</dbReference>
<evidence type="ECO:0000259" key="3">
    <source>
        <dbReference type="PROSITE" id="PS51176"/>
    </source>
</evidence>
<protein>
    <submittedName>
        <fullName evidence="4">Prephenate dehydrogenase</fullName>
    </submittedName>
</protein>
<feature type="transmembrane region" description="Helical" evidence="2">
    <location>
        <begin position="199"/>
        <end position="220"/>
    </location>
</feature>
<keyword evidence="2" id="KW-0812">Transmembrane</keyword>
<dbReference type="SUPFAM" id="SSF51735">
    <property type="entry name" value="NAD(P)-binding Rossmann-fold domains"/>
    <property type="match status" value="1"/>
</dbReference>
<dbReference type="PROSITE" id="PS51176">
    <property type="entry name" value="PDH_ADH"/>
    <property type="match status" value="1"/>
</dbReference>
<keyword evidence="5" id="KW-1185">Reference proteome</keyword>
<keyword evidence="2" id="KW-1133">Transmembrane helix</keyword>
<dbReference type="InterPro" id="IPR008927">
    <property type="entry name" value="6-PGluconate_DH-like_C_sf"/>
</dbReference>
<proteinExistence type="predicted"/>
<keyword evidence="2" id="KW-0472">Membrane</keyword>
<evidence type="ECO:0000256" key="1">
    <source>
        <dbReference type="ARBA" id="ARBA00023002"/>
    </source>
</evidence>
<sequence>MKLLYNILIIGAGGRMGNWFFRYFKYLRTFYNSHSKRKEKISYADKEHFGIDKIFLVDRKTLDKDDGSDESNVYRSTQISDFIRESHIVVFCTPTEITIKLMDKLLNSFRDETIVVEVSSVKNRIHRKFKKYLGDYKKDLKLISIHPMFGPGALISSNSNIILHIPFDKSLESVESKLVKRMFPLYEIIKLDNAVSHDALISLVISLIYFMNLIFSRTLIDTIDRYVPQNSKDRFKFLKQISGSSYKVQSILSESILLDDTSLFNGLFLDSPKSLEIIKKYGKRYSDLVSKLEKKDKWYIENYVSEIKNEISSQVDLEQSYRLLYNFINKNKKFL</sequence>
<dbReference type="GO" id="GO:0008977">
    <property type="term" value="F:prephenate dehydrogenase (NAD+) activity"/>
    <property type="evidence" value="ECO:0007669"/>
    <property type="project" value="InterPro"/>
</dbReference>
<dbReference type="EMBL" id="LR216287">
    <property type="protein sequence ID" value="VFJ12438.1"/>
    <property type="molecule type" value="Genomic_DNA"/>
</dbReference>
<accession>A0A484I5H0</accession>
<name>A0A484I5H0_9ARCH</name>
<evidence type="ECO:0000313" key="5">
    <source>
        <dbReference type="Proteomes" id="UP000294299"/>
    </source>
</evidence>
<dbReference type="GO" id="GO:0004665">
    <property type="term" value="F:prephenate dehydrogenase (NADP+) activity"/>
    <property type="evidence" value="ECO:0007669"/>
    <property type="project" value="InterPro"/>
</dbReference>
<dbReference type="InterPro" id="IPR050812">
    <property type="entry name" value="Preph/Arog_dehydrog"/>
</dbReference>
<organism evidence="4 5">
    <name type="scientific">Candidatus Nitrosocosmicus franklandianus</name>
    <dbReference type="NCBI Taxonomy" id="1798806"/>
    <lineage>
        <taxon>Archaea</taxon>
        <taxon>Nitrososphaerota</taxon>
        <taxon>Nitrososphaeria</taxon>
        <taxon>Nitrososphaerales</taxon>
        <taxon>Nitrososphaeraceae</taxon>
        <taxon>Candidatus Nitrosocosmicus</taxon>
    </lineage>
</organism>
<dbReference type="AlphaFoldDB" id="A0A484I5H0"/>
<dbReference type="SUPFAM" id="SSF48179">
    <property type="entry name" value="6-phosphogluconate dehydrogenase C-terminal domain-like"/>
    <property type="match status" value="1"/>
</dbReference>
<dbReference type="Proteomes" id="UP000294299">
    <property type="component" value="Chromosome NFRAN"/>
</dbReference>
<dbReference type="InterPro" id="IPR046826">
    <property type="entry name" value="PDH_N"/>
</dbReference>
<dbReference type="GO" id="GO:0006571">
    <property type="term" value="P:tyrosine biosynthetic process"/>
    <property type="evidence" value="ECO:0007669"/>
    <property type="project" value="InterPro"/>
</dbReference>
<dbReference type="Gene3D" id="1.10.3660.10">
    <property type="entry name" value="6-phosphogluconate dehydrogenase C-terminal like domain"/>
    <property type="match status" value="1"/>
</dbReference>
<dbReference type="InterPro" id="IPR003099">
    <property type="entry name" value="Prephen_DH"/>
</dbReference>
<dbReference type="Pfam" id="PF02153">
    <property type="entry name" value="PDH_N"/>
    <property type="match status" value="1"/>
</dbReference>
<dbReference type="Gene3D" id="3.40.50.720">
    <property type="entry name" value="NAD(P)-binding Rossmann-like Domain"/>
    <property type="match status" value="1"/>
</dbReference>